<protein>
    <recommendedName>
        <fullName evidence="2">J domain-containing protein</fullName>
    </recommendedName>
</protein>
<dbReference type="InterPro" id="IPR051938">
    <property type="entry name" value="Apopto_cytoskel_mod"/>
</dbReference>
<gene>
    <name evidence="3" type="ORF">S06H3_30770</name>
</gene>
<dbReference type="PANTHER" id="PTHR44145:SF3">
    <property type="entry name" value="DNAJ HOMOLOG SUBFAMILY A MEMBER 3, MITOCHONDRIAL"/>
    <property type="match status" value="1"/>
</dbReference>
<dbReference type="EMBL" id="BARV01018149">
    <property type="protein sequence ID" value="GAI31126.1"/>
    <property type="molecule type" value="Genomic_DNA"/>
</dbReference>
<dbReference type="PANTHER" id="PTHR44145">
    <property type="entry name" value="DNAJ HOMOLOG SUBFAMILY A MEMBER 3, MITOCHONDRIAL"/>
    <property type="match status" value="1"/>
</dbReference>
<dbReference type="CDD" id="cd06257">
    <property type="entry name" value="DnaJ"/>
    <property type="match status" value="1"/>
</dbReference>
<keyword evidence="1" id="KW-0143">Chaperone</keyword>
<proteinExistence type="predicted"/>
<dbReference type="SUPFAM" id="SSF46565">
    <property type="entry name" value="Chaperone J-domain"/>
    <property type="match status" value="1"/>
</dbReference>
<dbReference type="PRINTS" id="PR00625">
    <property type="entry name" value="JDOMAIN"/>
</dbReference>
<dbReference type="Pfam" id="PF00226">
    <property type="entry name" value="DnaJ"/>
    <property type="match status" value="1"/>
</dbReference>
<evidence type="ECO:0000256" key="1">
    <source>
        <dbReference type="ARBA" id="ARBA00023186"/>
    </source>
</evidence>
<dbReference type="Gene3D" id="1.10.287.110">
    <property type="entry name" value="DnaJ domain"/>
    <property type="match status" value="1"/>
</dbReference>
<feature type="non-terminal residue" evidence="3">
    <location>
        <position position="48"/>
    </location>
</feature>
<dbReference type="AlphaFoldDB" id="X1NLN6"/>
<sequence>MKDYYSILGMPEGASEEEIKHAFRRLAMKYHPDRNLGNEEWAGEKFKD</sequence>
<dbReference type="PROSITE" id="PS50076">
    <property type="entry name" value="DNAJ_2"/>
    <property type="match status" value="1"/>
</dbReference>
<comment type="caution">
    <text evidence="3">The sequence shown here is derived from an EMBL/GenBank/DDBJ whole genome shotgun (WGS) entry which is preliminary data.</text>
</comment>
<dbReference type="InterPro" id="IPR001623">
    <property type="entry name" value="DnaJ_domain"/>
</dbReference>
<reference evidence="3" key="1">
    <citation type="journal article" date="2014" name="Front. Microbiol.">
        <title>High frequency of phylogenetically diverse reductive dehalogenase-homologous genes in deep subseafloor sedimentary metagenomes.</title>
        <authorList>
            <person name="Kawai M."/>
            <person name="Futagami T."/>
            <person name="Toyoda A."/>
            <person name="Takaki Y."/>
            <person name="Nishi S."/>
            <person name="Hori S."/>
            <person name="Arai W."/>
            <person name="Tsubouchi T."/>
            <person name="Morono Y."/>
            <person name="Uchiyama I."/>
            <person name="Ito T."/>
            <person name="Fujiyama A."/>
            <person name="Inagaki F."/>
            <person name="Takami H."/>
        </authorList>
    </citation>
    <scope>NUCLEOTIDE SEQUENCE</scope>
    <source>
        <strain evidence="3">Expedition CK06-06</strain>
    </source>
</reference>
<dbReference type="InterPro" id="IPR036869">
    <property type="entry name" value="J_dom_sf"/>
</dbReference>
<feature type="domain" description="J" evidence="2">
    <location>
        <begin position="3"/>
        <end position="48"/>
    </location>
</feature>
<evidence type="ECO:0000313" key="3">
    <source>
        <dbReference type="EMBL" id="GAI31126.1"/>
    </source>
</evidence>
<dbReference type="SMART" id="SM00271">
    <property type="entry name" value="DnaJ"/>
    <property type="match status" value="1"/>
</dbReference>
<name>X1NLN6_9ZZZZ</name>
<organism evidence="3">
    <name type="scientific">marine sediment metagenome</name>
    <dbReference type="NCBI Taxonomy" id="412755"/>
    <lineage>
        <taxon>unclassified sequences</taxon>
        <taxon>metagenomes</taxon>
        <taxon>ecological metagenomes</taxon>
    </lineage>
</organism>
<accession>X1NLN6</accession>
<evidence type="ECO:0000259" key="2">
    <source>
        <dbReference type="PROSITE" id="PS50076"/>
    </source>
</evidence>